<evidence type="ECO:0000313" key="12">
    <source>
        <dbReference type="Proteomes" id="UP000598488"/>
    </source>
</evidence>
<dbReference type="Pfam" id="PF02602">
    <property type="entry name" value="HEM4"/>
    <property type="match status" value="1"/>
</dbReference>
<keyword evidence="5 9" id="KW-0627">Porphyrin biosynthesis</keyword>
<dbReference type="InterPro" id="IPR003754">
    <property type="entry name" value="4pyrrol_synth_uPrphyn_synth"/>
</dbReference>
<evidence type="ECO:0000256" key="8">
    <source>
        <dbReference type="ARBA" id="ARBA00048617"/>
    </source>
</evidence>
<gene>
    <name evidence="11" type="ORF">JHD44_01435</name>
</gene>
<organism evidence="11 12">
    <name type="scientific">Marinomonas ostreistagni</name>
    <dbReference type="NCBI Taxonomy" id="359209"/>
    <lineage>
        <taxon>Bacteria</taxon>
        <taxon>Pseudomonadati</taxon>
        <taxon>Pseudomonadota</taxon>
        <taxon>Gammaproteobacteria</taxon>
        <taxon>Oceanospirillales</taxon>
        <taxon>Oceanospirillaceae</taxon>
        <taxon>Marinomonas</taxon>
    </lineage>
</organism>
<evidence type="ECO:0000256" key="1">
    <source>
        <dbReference type="ARBA" id="ARBA00004772"/>
    </source>
</evidence>
<comment type="catalytic activity">
    <reaction evidence="8 9">
        <text>hydroxymethylbilane = uroporphyrinogen III + H2O</text>
        <dbReference type="Rhea" id="RHEA:18965"/>
        <dbReference type="ChEBI" id="CHEBI:15377"/>
        <dbReference type="ChEBI" id="CHEBI:57308"/>
        <dbReference type="ChEBI" id="CHEBI:57845"/>
        <dbReference type="EC" id="4.2.1.75"/>
    </reaction>
</comment>
<evidence type="ECO:0000256" key="5">
    <source>
        <dbReference type="ARBA" id="ARBA00023244"/>
    </source>
</evidence>
<proteinExistence type="inferred from homology"/>
<evidence type="ECO:0000259" key="10">
    <source>
        <dbReference type="Pfam" id="PF02602"/>
    </source>
</evidence>
<dbReference type="CDD" id="cd06578">
    <property type="entry name" value="HemD"/>
    <property type="match status" value="1"/>
</dbReference>
<dbReference type="EMBL" id="JAEMUH010000001">
    <property type="protein sequence ID" value="MBJ7549329.1"/>
    <property type="molecule type" value="Genomic_DNA"/>
</dbReference>
<evidence type="ECO:0000256" key="2">
    <source>
        <dbReference type="ARBA" id="ARBA00008133"/>
    </source>
</evidence>
<evidence type="ECO:0000256" key="4">
    <source>
        <dbReference type="ARBA" id="ARBA00023239"/>
    </source>
</evidence>
<evidence type="ECO:0000256" key="7">
    <source>
        <dbReference type="ARBA" id="ARBA00040167"/>
    </source>
</evidence>
<keyword evidence="12" id="KW-1185">Reference proteome</keyword>
<evidence type="ECO:0000256" key="9">
    <source>
        <dbReference type="RuleBase" id="RU366031"/>
    </source>
</evidence>
<dbReference type="Gene3D" id="3.40.50.10090">
    <property type="match status" value="2"/>
</dbReference>
<evidence type="ECO:0000256" key="6">
    <source>
        <dbReference type="ARBA" id="ARBA00037589"/>
    </source>
</evidence>
<dbReference type="PANTHER" id="PTHR38042:SF1">
    <property type="entry name" value="UROPORPHYRINOGEN-III SYNTHASE, CHLOROPLASTIC"/>
    <property type="match status" value="1"/>
</dbReference>
<dbReference type="SUPFAM" id="SSF69618">
    <property type="entry name" value="HemD-like"/>
    <property type="match status" value="1"/>
</dbReference>
<evidence type="ECO:0000256" key="3">
    <source>
        <dbReference type="ARBA" id="ARBA00013109"/>
    </source>
</evidence>
<dbReference type="Proteomes" id="UP000598488">
    <property type="component" value="Unassembled WGS sequence"/>
</dbReference>
<feature type="domain" description="Tetrapyrrole biosynthesis uroporphyrinogen III synthase" evidence="10">
    <location>
        <begin position="20"/>
        <end position="240"/>
    </location>
</feature>
<reference evidence="11 12" key="1">
    <citation type="submission" date="2020-12" db="EMBL/GenBank/DDBJ databases">
        <title>Comparative genome analysis of fungal antagonists Marinomonas ostreistagni 398 and M. spartinae 468.</title>
        <authorList>
            <person name="Fields J.L."/>
            <person name="Mavrodi O.V."/>
            <person name="Biber P.D."/>
            <person name="Indest K.J."/>
            <person name="Mavrodi D.V."/>
        </authorList>
    </citation>
    <scope>NUCLEOTIDE SEQUENCE [LARGE SCALE GENOMIC DNA]</scope>
    <source>
        <strain evidence="11 12">USM7</strain>
    </source>
</reference>
<name>A0ABS0Z6Q0_9GAMM</name>
<comment type="similarity">
    <text evidence="2 9">Belongs to the uroporphyrinogen-III synthase family.</text>
</comment>
<accession>A0ABS0Z6Q0</accession>
<dbReference type="EC" id="4.2.1.75" evidence="3 9"/>
<keyword evidence="4 9" id="KW-0456">Lyase</keyword>
<protein>
    <recommendedName>
        <fullName evidence="7 9">Uroporphyrinogen-III synthase</fullName>
        <ecNumber evidence="3 9">4.2.1.75</ecNumber>
    </recommendedName>
</protein>
<evidence type="ECO:0000313" key="11">
    <source>
        <dbReference type="EMBL" id="MBJ7549329.1"/>
    </source>
</evidence>
<dbReference type="InterPro" id="IPR036108">
    <property type="entry name" value="4pyrrol_syn_uPrphyn_synt_sf"/>
</dbReference>
<dbReference type="InterPro" id="IPR039793">
    <property type="entry name" value="UROS/Hem4"/>
</dbReference>
<dbReference type="RefSeq" id="WP_199460349.1">
    <property type="nucleotide sequence ID" value="NZ_JAEMUH010000001.1"/>
</dbReference>
<comment type="caution">
    <text evidence="11">The sequence shown here is derived from an EMBL/GenBank/DDBJ whole genome shotgun (WGS) entry which is preliminary data.</text>
</comment>
<sequence length="254" mass="28150">MQGVKVLVTRPEPENALTCQALTALGATPISLPMLEIRPLSSNAELSALRSQLYNLDLYQFVIFVSKNAARLAAELIDECWPMLPVGMHWLGIGQGTTETLKDLNIPALSNPGNNTEAMLDWLKPAKMRDQRVLIVRGVGGRPDLAKGLEERGAIVDHLELYKRLTPEYTAQTFLFLEHPDVIWATSGESLANLTTYVDQFAPNFKSTALFVPSERVAQRAKSLHWNTVICAHGADDQCLIAATKQHLGRKHDR</sequence>
<dbReference type="PANTHER" id="PTHR38042">
    <property type="entry name" value="UROPORPHYRINOGEN-III SYNTHASE, CHLOROPLASTIC"/>
    <property type="match status" value="1"/>
</dbReference>
<comment type="pathway">
    <text evidence="1 9">Porphyrin-containing compound metabolism; protoporphyrin-IX biosynthesis; coproporphyrinogen-III from 5-aminolevulinate: step 3/4.</text>
</comment>
<comment type="function">
    <text evidence="6 9">Catalyzes cyclization of the linear tetrapyrrole, hydroxymethylbilane, to the macrocyclic uroporphyrinogen III.</text>
</comment>